<dbReference type="Gene3D" id="3.40.50.1820">
    <property type="entry name" value="alpha/beta hydrolase"/>
    <property type="match status" value="1"/>
</dbReference>
<proteinExistence type="predicted"/>
<gene>
    <name evidence="2" type="ORF">D5071_05710</name>
</gene>
<organism evidence="2 3">
    <name type="scientific">Pectobacterium carotovorum</name>
    <name type="common">Erwinia carotovora</name>
    <dbReference type="NCBI Taxonomy" id="554"/>
    <lineage>
        <taxon>Bacteria</taxon>
        <taxon>Pseudomonadati</taxon>
        <taxon>Pseudomonadota</taxon>
        <taxon>Gammaproteobacteria</taxon>
        <taxon>Enterobacterales</taxon>
        <taxon>Pectobacteriaceae</taxon>
        <taxon>Pectobacterium</taxon>
    </lineage>
</organism>
<dbReference type="GO" id="GO:0016787">
    <property type="term" value="F:hydrolase activity"/>
    <property type="evidence" value="ECO:0007669"/>
    <property type="project" value="UniProtKB-KW"/>
</dbReference>
<dbReference type="Pfam" id="PF12146">
    <property type="entry name" value="Hydrolase_4"/>
    <property type="match status" value="1"/>
</dbReference>
<keyword evidence="2" id="KW-0378">Hydrolase</keyword>
<dbReference type="EMBL" id="QZDH01000009">
    <property type="protein sequence ID" value="RJL53458.1"/>
    <property type="molecule type" value="Genomic_DNA"/>
</dbReference>
<evidence type="ECO:0000313" key="3">
    <source>
        <dbReference type="Proteomes" id="UP000283655"/>
    </source>
</evidence>
<dbReference type="Proteomes" id="UP000283655">
    <property type="component" value="Unassembled WGS sequence"/>
</dbReference>
<dbReference type="InterPro" id="IPR029058">
    <property type="entry name" value="AB_hydrolase_fold"/>
</dbReference>
<sequence length="243" mass="27169">MKKSPHGLLPLYVEKAPEQGGKTLFCNTLTTCDYLPLAFKEKLGIGRLFVDVIMAEMHRYFPQARRHLFGHSSGAGMLLNYFTRYPFEQQADSLIMLAPELGPFSGTARDAASRFAQVRQWPFIVNVLSGERLCGQYRAVSLNFPPEVLKMAPSFVRQYSVNIANALTLRNPGKQLAALPVPTLLLAAAQDELFSPQAIRNLVEKHGSDLLEFRCIEDSTHLVCVFEAHCDIHQYVVGMRQGA</sequence>
<evidence type="ECO:0000259" key="1">
    <source>
        <dbReference type="Pfam" id="PF12146"/>
    </source>
</evidence>
<dbReference type="SUPFAM" id="SSF53474">
    <property type="entry name" value="alpha/beta-Hydrolases"/>
    <property type="match status" value="1"/>
</dbReference>
<dbReference type="SUPFAM" id="SSF51197">
    <property type="entry name" value="Clavaminate synthase-like"/>
    <property type="match status" value="1"/>
</dbReference>
<dbReference type="InterPro" id="IPR022742">
    <property type="entry name" value="Hydrolase_4"/>
</dbReference>
<dbReference type="AlphaFoldDB" id="A0A419AZ53"/>
<name>A0A419AZ53_PECCA</name>
<dbReference type="RefSeq" id="WP_119873112.1">
    <property type="nucleotide sequence ID" value="NZ_QZDH01000009.1"/>
</dbReference>
<comment type="caution">
    <text evidence="2">The sequence shown here is derived from an EMBL/GenBank/DDBJ whole genome shotgun (WGS) entry which is preliminary data.</text>
</comment>
<evidence type="ECO:0000313" key="2">
    <source>
        <dbReference type="EMBL" id="RJL53458.1"/>
    </source>
</evidence>
<reference evidence="2 3" key="1">
    <citation type="submission" date="2018-09" db="EMBL/GenBank/DDBJ databases">
        <title>Phylogenetic diversity of Pectobacterium and Dickeya strains causing blackleg disease of potato in Morocco.</title>
        <authorList>
            <person name="Oulghazi S."/>
            <person name="Moumni M."/>
            <person name="Faure D."/>
        </authorList>
    </citation>
    <scope>NUCLEOTIDE SEQUENCE [LARGE SCALE GENOMIC DNA]</scope>
    <source>
        <strain evidence="2 3">S1.15.11.2D</strain>
    </source>
</reference>
<feature type="domain" description="Serine aminopeptidase S33" evidence="1">
    <location>
        <begin position="53"/>
        <end position="223"/>
    </location>
</feature>
<protein>
    <submittedName>
        <fullName evidence="2">Alpha/beta fold hydrolase</fullName>
    </submittedName>
</protein>
<accession>A0A419AZ53</accession>